<dbReference type="GO" id="GO:0033786">
    <property type="term" value="F:heptose-1-phosphate adenylyltransferase activity"/>
    <property type="evidence" value="ECO:0007669"/>
    <property type="project" value="TreeGrafter"/>
</dbReference>
<dbReference type="InterPro" id="IPR011611">
    <property type="entry name" value="PfkB_dom"/>
</dbReference>
<dbReference type="InterPro" id="IPR002173">
    <property type="entry name" value="Carboh/pur_kinase_PfkB_CS"/>
</dbReference>
<evidence type="ECO:0000259" key="3">
    <source>
        <dbReference type="Pfam" id="PF00294"/>
    </source>
</evidence>
<dbReference type="AlphaFoldDB" id="A0A4U8W6W7"/>
<evidence type="ECO:0000313" key="4">
    <source>
        <dbReference type="EMBL" id="VFA97947.1"/>
    </source>
</evidence>
<dbReference type="Gene3D" id="3.40.1190.20">
    <property type="match status" value="1"/>
</dbReference>
<sequence length="325" mass="33423">MTSGGPLVVVGDVLLDIDIEGRAERRSPDGPVPVVDVTSRSYRPGGAGLAATLAARYAEGVVLVAGFADDEPGHRLHALLSHRVRVAELPFYGSTVCKERVRAAGPCAGGVSDSVLAPITRLDFGHGRTVAGPVSEDARSALADARAVLVADYGRGVAAHPQIRSLLERRPRRTPLVWDPHPTGPSPVRGADLVTPNRPEAEQLVPDAPGFGDRARELARRWSARAVTVTLGADGAVLTCAGRPEVVHIPVPAPRPTAVHDTCGAGDRFAVAAAITMSAGAGAEDAVREAVAAASAFVADGAAAAFAETATQIPAPELAASDPSW</sequence>
<dbReference type="RefSeq" id="WP_165448851.1">
    <property type="nucleotide sequence ID" value="NZ_LR215973.1"/>
</dbReference>
<dbReference type="Proteomes" id="UP000290439">
    <property type="component" value="Chromosome"/>
</dbReference>
<dbReference type="GO" id="GO:0033785">
    <property type="term" value="F:heptose 7-phosphate kinase activity"/>
    <property type="evidence" value="ECO:0007669"/>
    <property type="project" value="TreeGrafter"/>
</dbReference>
<protein>
    <submittedName>
        <fullName evidence="4">Bifunctional protein hldE</fullName>
    </submittedName>
</protein>
<gene>
    <name evidence="4" type="primary">hldE_1</name>
    <name evidence="4" type="ORF">NCTC10797_01712</name>
</gene>
<keyword evidence="2" id="KW-0418">Kinase</keyword>
<proteinExistence type="predicted"/>
<dbReference type="EMBL" id="LR215973">
    <property type="protein sequence ID" value="VFA97947.1"/>
    <property type="molecule type" value="Genomic_DNA"/>
</dbReference>
<name>A0A4U8W6W7_9NOCA</name>
<keyword evidence="1" id="KW-0808">Transferase</keyword>
<feature type="domain" description="Carbohydrate kinase PfkB" evidence="3">
    <location>
        <begin position="188"/>
        <end position="306"/>
    </location>
</feature>
<accession>A0A4U8W6W7</accession>
<dbReference type="GO" id="GO:0005829">
    <property type="term" value="C:cytosol"/>
    <property type="evidence" value="ECO:0007669"/>
    <property type="project" value="TreeGrafter"/>
</dbReference>
<dbReference type="PANTHER" id="PTHR46969">
    <property type="entry name" value="BIFUNCTIONAL PROTEIN HLDE"/>
    <property type="match status" value="1"/>
</dbReference>
<dbReference type="PROSITE" id="PS00584">
    <property type="entry name" value="PFKB_KINASES_2"/>
    <property type="match status" value="1"/>
</dbReference>
<evidence type="ECO:0000256" key="1">
    <source>
        <dbReference type="ARBA" id="ARBA00022679"/>
    </source>
</evidence>
<dbReference type="PANTHER" id="PTHR46969:SF1">
    <property type="entry name" value="BIFUNCTIONAL PROTEIN HLDE"/>
    <property type="match status" value="1"/>
</dbReference>
<evidence type="ECO:0000313" key="5">
    <source>
        <dbReference type="Proteomes" id="UP000290439"/>
    </source>
</evidence>
<dbReference type="Pfam" id="PF00294">
    <property type="entry name" value="PfkB"/>
    <property type="match status" value="1"/>
</dbReference>
<organism evidence="4 5">
    <name type="scientific">Nocardia cyriacigeorgica</name>
    <dbReference type="NCBI Taxonomy" id="135487"/>
    <lineage>
        <taxon>Bacteria</taxon>
        <taxon>Bacillati</taxon>
        <taxon>Actinomycetota</taxon>
        <taxon>Actinomycetes</taxon>
        <taxon>Mycobacteriales</taxon>
        <taxon>Nocardiaceae</taxon>
        <taxon>Nocardia</taxon>
    </lineage>
</organism>
<reference evidence="4 5" key="1">
    <citation type="submission" date="2019-02" db="EMBL/GenBank/DDBJ databases">
        <authorList>
            <consortium name="Pathogen Informatics"/>
        </authorList>
    </citation>
    <scope>NUCLEOTIDE SEQUENCE [LARGE SCALE GENOMIC DNA]</scope>
    <source>
        <strain evidence="4 5">3012STDY6756504</strain>
    </source>
</reference>
<dbReference type="InterPro" id="IPR029056">
    <property type="entry name" value="Ribokinase-like"/>
</dbReference>
<evidence type="ECO:0000256" key="2">
    <source>
        <dbReference type="ARBA" id="ARBA00022777"/>
    </source>
</evidence>
<dbReference type="SUPFAM" id="SSF53613">
    <property type="entry name" value="Ribokinase-like"/>
    <property type="match status" value="1"/>
</dbReference>